<comment type="subcellular location">
    <subcellularLocation>
        <location evidence="1">Cell membrane</location>
    </subcellularLocation>
    <subcellularLocation>
        <location evidence="2">Cytoplasm</location>
    </subcellularLocation>
</comment>
<dbReference type="EMBL" id="CAJFDH010000003">
    <property type="protein sequence ID" value="CAD5217351.1"/>
    <property type="molecule type" value="Genomic_DNA"/>
</dbReference>
<dbReference type="OrthoDB" id="191686at2759"/>
<keyword evidence="4" id="KW-1003">Cell membrane</keyword>
<keyword evidence="12" id="KW-0449">Lipoprotein</keyword>
<dbReference type="InterPro" id="IPR011992">
    <property type="entry name" value="EF-hand-dom_pair"/>
</dbReference>
<keyword evidence="8" id="KW-0479">Metal-binding</keyword>
<dbReference type="Gene3D" id="1.10.238.10">
    <property type="entry name" value="EF-hand"/>
    <property type="match status" value="1"/>
</dbReference>
<keyword evidence="15" id="KW-1185">Reference proteome</keyword>
<evidence type="ECO:0000256" key="2">
    <source>
        <dbReference type="ARBA" id="ARBA00004496"/>
    </source>
</evidence>
<feature type="compositionally biased region" description="Basic and acidic residues" evidence="13">
    <location>
        <begin position="11"/>
        <end position="21"/>
    </location>
</feature>
<dbReference type="Proteomes" id="UP000614601">
    <property type="component" value="Unassembled WGS sequence"/>
</dbReference>
<keyword evidence="9" id="KW-0677">Repeat</keyword>
<keyword evidence="6" id="KW-0597">Phosphoprotein</keyword>
<evidence type="ECO:0000256" key="7">
    <source>
        <dbReference type="ARBA" id="ARBA00022707"/>
    </source>
</evidence>
<feature type="region of interest" description="Disordered" evidence="13">
    <location>
        <begin position="1"/>
        <end position="21"/>
    </location>
</feature>
<evidence type="ECO:0000313" key="14">
    <source>
        <dbReference type="EMBL" id="CAD5217351.1"/>
    </source>
</evidence>
<evidence type="ECO:0000256" key="13">
    <source>
        <dbReference type="SAM" id="MobiDB-lite"/>
    </source>
</evidence>
<keyword evidence="3" id="KW-0813">Transport</keyword>
<proteinExistence type="predicted"/>
<dbReference type="GO" id="GO:0046872">
    <property type="term" value="F:metal ion binding"/>
    <property type="evidence" value="ECO:0007669"/>
    <property type="project" value="UniProtKB-KW"/>
</dbReference>
<evidence type="ECO:0000256" key="5">
    <source>
        <dbReference type="ARBA" id="ARBA00022490"/>
    </source>
</evidence>
<keyword evidence="5" id="KW-0963">Cytoplasm</keyword>
<keyword evidence="7" id="KW-0519">Myristate</keyword>
<evidence type="ECO:0000256" key="6">
    <source>
        <dbReference type="ARBA" id="ARBA00022553"/>
    </source>
</evidence>
<protein>
    <submittedName>
        <fullName evidence="14">Uncharacterized protein</fullName>
    </submittedName>
</protein>
<evidence type="ECO:0000256" key="1">
    <source>
        <dbReference type="ARBA" id="ARBA00004236"/>
    </source>
</evidence>
<comment type="caution">
    <text evidence="14">The sequence shown here is derived from an EMBL/GenBank/DDBJ whole genome shotgun (WGS) entry which is preliminary data.</text>
</comment>
<dbReference type="InterPro" id="IPR051875">
    <property type="entry name" value="Calcineurin_B_homologous"/>
</dbReference>
<keyword evidence="11" id="KW-0472">Membrane</keyword>
<organism evidence="14 15">
    <name type="scientific">Bursaphelenchus okinawaensis</name>
    <dbReference type="NCBI Taxonomy" id="465554"/>
    <lineage>
        <taxon>Eukaryota</taxon>
        <taxon>Metazoa</taxon>
        <taxon>Ecdysozoa</taxon>
        <taxon>Nematoda</taxon>
        <taxon>Chromadorea</taxon>
        <taxon>Rhabditida</taxon>
        <taxon>Tylenchina</taxon>
        <taxon>Tylenchomorpha</taxon>
        <taxon>Aphelenchoidea</taxon>
        <taxon>Aphelenchoididae</taxon>
        <taxon>Bursaphelenchus</taxon>
    </lineage>
</organism>
<evidence type="ECO:0000256" key="11">
    <source>
        <dbReference type="ARBA" id="ARBA00023136"/>
    </source>
</evidence>
<dbReference type="PANTHER" id="PTHR46002">
    <property type="entry name" value="EG:114D9.1 PROTEIN-RELATED"/>
    <property type="match status" value="1"/>
</dbReference>
<evidence type="ECO:0000256" key="12">
    <source>
        <dbReference type="ARBA" id="ARBA00023288"/>
    </source>
</evidence>
<dbReference type="SUPFAM" id="SSF47473">
    <property type="entry name" value="EF-hand"/>
    <property type="match status" value="1"/>
</dbReference>
<accession>A0A811KPV2</accession>
<evidence type="ECO:0000313" key="15">
    <source>
        <dbReference type="Proteomes" id="UP000614601"/>
    </source>
</evidence>
<dbReference type="GO" id="GO:0005737">
    <property type="term" value="C:cytoplasm"/>
    <property type="evidence" value="ECO:0007669"/>
    <property type="project" value="UniProtKB-SubCell"/>
</dbReference>
<evidence type="ECO:0000256" key="9">
    <source>
        <dbReference type="ARBA" id="ARBA00022737"/>
    </source>
</evidence>
<name>A0A811KPV2_9BILA</name>
<dbReference type="Proteomes" id="UP000783686">
    <property type="component" value="Unassembled WGS sequence"/>
</dbReference>
<reference evidence="14" key="1">
    <citation type="submission" date="2020-09" db="EMBL/GenBank/DDBJ databases">
        <authorList>
            <person name="Kikuchi T."/>
        </authorList>
    </citation>
    <scope>NUCLEOTIDE SEQUENCE</scope>
    <source>
        <strain evidence="14">SH1</strain>
    </source>
</reference>
<dbReference type="EMBL" id="CAJFCW020000003">
    <property type="protein sequence ID" value="CAG9107607.1"/>
    <property type="molecule type" value="Genomic_DNA"/>
</dbReference>
<evidence type="ECO:0000256" key="3">
    <source>
        <dbReference type="ARBA" id="ARBA00022448"/>
    </source>
</evidence>
<keyword evidence="10" id="KW-0106">Calcium</keyword>
<dbReference type="AlphaFoldDB" id="A0A811KPV2"/>
<sequence>MGNQASALPKEQLERLHHESGLTKSSIKMLYERFETLAKLKDDNLNQLFLTPEDFEEIPELLRNPLGSRLIQAFFCGC</sequence>
<evidence type="ECO:0000256" key="4">
    <source>
        <dbReference type="ARBA" id="ARBA00022475"/>
    </source>
</evidence>
<evidence type="ECO:0000256" key="8">
    <source>
        <dbReference type="ARBA" id="ARBA00022723"/>
    </source>
</evidence>
<gene>
    <name evidence="14" type="ORF">BOKJ2_LOCUS7044</name>
</gene>
<dbReference type="GO" id="GO:0005886">
    <property type="term" value="C:plasma membrane"/>
    <property type="evidence" value="ECO:0007669"/>
    <property type="project" value="UniProtKB-SubCell"/>
</dbReference>
<evidence type="ECO:0000256" key="10">
    <source>
        <dbReference type="ARBA" id="ARBA00022837"/>
    </source>
</evidence>